<evidence type="ECO:0000259" key="2">
    <source>
        <dbReference type="Pfam" id="PF00149"/>
    </source>
</evidence>
<proteinExistence type="predicted"/>
<dbReference type="AlphaFoldDB" id="A0A4Q9WA04"/>
<evidence type="ECO:0000313" key="3">
    <source>
        <dbReference type="EMBL" id="TBW71759.1"/>
    </source>
</evidence>
<accession>A0A4Q9WA04</accession>
<dbReference type="InterPro" id="IPR004843">
    <property type="entry name" value="Calcineurin-like_PHP"/>
</dbReference>
<protein>
    <submittedName>
        <fullName evidence="3">DNA repair exonuclease</fullName>
    </submittedName>
</protein>
<dbReference type="Gene3D" id="3.60.21.10">
    <property type="match status" value="1"/>
</dbReference>
<dbReference type="PANTHER" id="PTHR30337">
    <property type="entry name" value="COMPONENT OF ATP-DEPENDENT DSDNA EXONUCLEASE"/>
    <property type="match status" value="1"/>
</dbReference>
<evidence type="ECO:0000313" key="4">
    <source>
        <dbReference type="Proteomes" id="UP000293637"/>
    </source>
</evidence>
<reference evidence="3 4" key="1">
    <citation type="journal article" date="2019" name="Sci. Transl. Med.">
        <title>Quorum sensing between bacterial species on the skin protects against epidermal injury in atopic dermatitis.</title>
        <authorList>
            <person name="Williams M.R."/>
        </authorList>
    </citation>
    <scope>NUCLEOTIDE SEQUENCE [LARGE SCALE GENOMIC DNA]</scope>
    <source>
        <strain evidence="3 4">E7</strain>
    </source>
</reference>
<evidence type="ECO:0000256" key="1">
    <source>
        <dbReference type="ARBA" id="ARBA00022801"/>
    </source>
</evidence>
<name>A0A4Q9WA04_STALU</name>
<dbReference type="GO" id="GO:0004527">
    <property type="term" value="F:exonuclease activity"/>
    <property type="evidence" value="ECO:0007669"/>
    <property type="project" value="UniProtKB-KW"/>
</dbReference>
<dbReference type="InterPro" id="IPR050535">
    <property type="entry name" value="DNA_Repair-Maintenance_Comp"/>
</dbReference>
<sequence length="400" mass="46521">MQMIKFIHCADLHLDSPFKSKSHLSSKIFEDVQKSAYESFKKIVDIALKEEVDFVLIAGDLFDSNNRTLKAEVFLREQFKRLEREQIFVYICHGNHDPLSANITSEWPDNVSVFSNKVETYQAITKDGETVYLHGFSYQNNESYENKIDDYPSSLGKDGIHIGILHGTYSKTATNDRYTEFILENLKEKLYHYWALGHIHERQQLSDMPQIYYAGNIQGRHFNEQGQKGCLLVEGDHLKLTTRFIPTQFIRFDEATITTKQFSKQGIFDVIQKFKEDVRSKGKAFYRLTVNIDSDITLSSQDIVQIKEMVQDYEENETNFVMVEDLNFNYLQNDDTPLIKEFSSDLLKDSTIYEDAMSDLYLNAKTSKYLDDYTGFNKEDLVNRAEDILKAEMRGDNLDN</sequence>
<gene>
    <name evidence="3" type="ORF">EQ812_09820</name>
</gene>
<dbReference type="CDD" id="cd00840">
    <property type="entry name" value="MPP_Mre11_N"/>
    <property type="match status" value="1"/>
</dbReference>
<dbReference type="Proteomes" id="UP000293637">
    <property type="component" value="Unassembled WGS sequence"/>
</dbReference>
<dbReference type="OMA" id="NDRYTEF"/>
<dbReference type="PANTHER" id="PTHR30337:SF7">
    <property type="entry name" value="PHOSPHOESTERASE"/>
    <property type="match status" value="1"/>
</dbReference>
<dbReference type="InterPro" id="IPR029052">
    <property type="entry name" value="Metallo-depent_PP-like"/>
</dbReference>
<keyword evidence="3" id="KW-0269">Exonuclease</keyword>
<dbReference type="EMBL" id="SCHB01000006">
    <property type="protein sequence ID" value="TBW71759.1"/>
    <property type="molecule type" value="Genomic_DNA"/>
</dbReference>
<feature type="domain" description="Calcineurin-like phosphoesterase" evidence="2">
    <location>
        <begin position="4"/>
        <end position="201"/>
    </location>
</feature>
<dbReference type="InterPro" id="IPR041796">
    <property type="entry name" value="Mre11_N"/>
</dbReference>
<comment type="caution">
    <text evidence="3">The sequence shown here is derived from an EMBL/GenBank/DDBJ whole genome shotgun (WGS) entry which is preliminary data.</text>
</comment>
<dbReference type="SUPFAM" id="SSF56300">
    <property type="entry name" value="Metallo-dependent phosphatases"/>
    <property type="match status" value="1"/>
</dbReference>
<dbReference type="PIRSF" id="PIRSF033091">
    <property type="entry name" value="Pesterase_YhaO"/>
    <property type="match status" value="1"/>
</dbReference>
<dbReference type="Pfam" id="PF00149">
    <property type="entry name" value="Metallophos"/>
    <property type="match status" value="1"/>
</dbReference>
<dbReference type="InterPro" id="IPR014576">
    <property type="entry name" value="Pesterase_YhaO"/>
</dbReference>
<keyword evidence="3" id="KW-0540">Nuclease</keyword>
<organism evidence="3 4">
    <name type="scientific">Staphylococcus lugdunensis</name>
    <dbReference type="NCBI Taxonomy" id="28035"/>
    <lineage>
        <taxon>Bacteria</taxon>
        <taxon>Bacillati</taxon>
        <taxon>Bacillota</taxon>
        <taxon>Bacilli</taxon>
        <taxon>Bacillales</taxon>
        <taxon>Staphylococcaceae</taxon>
        <taxon>Staphylococcus</taxon>
    </lineage>
</organism>
<keyword evidence="1" id="KW-0378">Hydrolase</keyword>